<dbReference type="PANTHER" id="PTHR31793">
    <property type="entry name" value="4-HYDROXYBENZOYL-COA THIOESTERASE FAMILY MEMBER"/>
    <property type="match status" value="1"/>
</dbReference>
<accession>A0ABM9AF24</accession>
<comment type="caution">
    <text evidence="3">The sequence shown here is derived from an EMBL/GenBank/DDBJ whole genome shotgun (WGS) entry which is preliminary data.</text>
</comment>
<reference evidence="3" key="1">
    <citation type="submission" date="2021-12" db="EMBL/GenBank/DDBJ databases">
        <authorList>
            <person name="Rodrigo-Torres L."/>
            <person name="Arahal R. D."/>
            <person name="Lucena T."/>
        </authorList>
    </citation>
    <scope>NUCLEOTIDE SEQUENCE</scope>
    <source>
        <strain evidence="3">CECT 8267</strain>
    </source>
</reference>
<dbReference type="EC" id="3.1.2.-" evidence="3"/>
<dbReference type="CDD" id="cd00586">
    <property type="entry name" value="4HBT"/>
    <property type="match status" value="1"/>
</dbReference>
<name>A0ABM9AF24_9GAMM</name>
<evidence type="ECO:0000256" key="2">
    <source>
        <dbReference type="ARBA" id="ARBA00022801"/>
    </source>
</evidence>
<dbReference type="InterPro" id="IPR029069">
    <property type="entry name" value="HotDog_dom_sf"/>
</dbReference>
<dbReference type="Pfam" id="PF13279">
    <property type="entry name" value="4HBT_2"/>
    <property type="match status" value="1"/>
</dbReference>
<dbReference type="SUPFAM" id="SSF54637">
    <property type="entry name" value="Thioesterase/thiol ester dehydrase-isomerase"/>
    <property type="match status" value="1"/>
</dbReference>
<dbReference type="Gene3D" id="3.10.129.10">
    <property type="entry name" value="Hotdog Thioesterase"/>
    <property type="match status" value="1"/>
</dbReference>
<dbReference type="NCBIfam" id="TIGR02799">
    <property type="entry name" value="thio_ybgC"/>
    <property type="match status" value="1"/>
</dbReference>
<dbReference type="RefSeq" id="WP_237444271.1">
    <property type="nucleotide sequence ID" value="NZ_CAKLPX010000001.1"/>
</dbReference>
<gene>
    <name evidence="3" type="primary">ybgC</name>
    <name evidence="3" type="ORF">SIN8267_01735</name>
</gene>
<sequence length="131" mass="14993">MSTFEFPIRVYIEDTDAGGIVYYVNYFKFMERARTEWMRSFGFGKTSIFAEDMMFVVHSVSADYKSPARLDDQLIATSRVIKSGAAYFTVEQQILCDGKLLCSGEAKIVCVDRETMTPRAIPKQIKDRVFV</sequence>
<dbReference type="InterPro" id="IPR006684">
    <property type="entry name" value="YbgC/YbaW"/>
</dbReference>
<protein>
    <submittedName>
        <fullName evidence="3">Acyl-CoA thioester hydrolase YbgC</fullName>
        <ecNumber evidence="3">3.1.2.-</ecNumber>
    </submittedName>
</protein>
<dbReference type="PIRSF" id="PIRSF003230">
    <property type="entry name" value="YbgC"/>
    <property type="match status" value="1"/>
</dbReference>
<dbReference type="PANTHER" id="PTHR31793:SF37">
    <property type="entry name" value="ACYL-COA THIOESTER HYDROLASE YBGC"/>
    <property type="match status" value="1"/>
</dbReference>
<dbReference type="NCBIfam" id="TIGR00051">
    <property type="entry name" value="YbgC/FadM family acyl-CoA thioesterase"/>
    <property type="match status" value="1"/>
</dbReference>
<dbReference type="Proteomes" id="UP000838100">
    <property type="component" value="Unassembled WGS sequence"/>
</dbReference>
<dbReference type="InterPro" id="IPR050563">
    <property type="entry name" value="4-hydroxybenzoyl-CoA_TE"/>
</dbReference>
<evidence type="ECO:0000313" key="3">
    <source>
        <dbReference type="EMBL" id="CAH0991626.1"/>
    </source>
</evidence>
<comment type="similarity">
    <text evidence="1">Belongs to the 4-hydroxybenzoyl-CoA thioesterase family.</text>
</comment>
<evidence type="ECO:0000313" key="4">
    <source>
        <dbReference type="Proteomes" id="UP000838100"/>
    </source>
</evidence>
<dbReference type="InterPro" id="IPR014166">
    <property type="entry name" value="Tol-Pal_acyl-CoA_thioesterase"/>
</dbReference>
<proteinExistence type="inferred from homology"/>
<keyword evidence="2 3" id="KW-0378">Hydrolase</keyword>
<dbReference type="GO" id="GO:0016787">
    <property type="term" value="F:hydrolase activity"/>
    <property type="evidence" value="ECO:0007669"/>
    <property type="project" value="UniProtKB-KW"/>
</dbReference>
<dbReference type="EMBL" id="CAKLPX010000001">
    <property type="protein sequence ID" value="CAH0991626.1"/>
    <property type="molecule type" value="Genomic_DNA"/>
</dbReference>
<keyword evidence="4" id="KW-1185">Reference proteome</keyword>
<evidence type="ECO:0000256" key="1">
    <source>
        <dbReference type="ARBA" id="ARBA00005953"/>
    </source>
</evidence>
<organism evidence="3 4">
    <name type="scientific">Sinobacterium norvegicum</name>
    <dbReference type="NCBI Taxonomy" id="1641715"/>
    <lineage>
        <taxon>Bacteria</taxon>
        <taxon>Pseudomonadati</taxon>
        <taxon>Pseudomonadota</taxon>
        <taxon>Gammaproteobacteria</taxon>
        <taxon>Cellvibrionales</taxon>
        <taxon>Spongiibacteraceae</taxon>
        <taxon>Sinobacterium</taxon>
    </lineage>
</organism>